<gene>
    <name evidence="2" type="ORF">J1N35_007904</name>
</gene>
<keyword evidence="3" id="KW-1185">Reference proteome</keyword>
<comment type="caution">
    <text evidence="2">The sequence shown here is derived from an EMBL/GenBank/DDBJ whole genome shotgun (WGS) entry which is preliminary data.</text>
</comment>
<name>A0A9D4AG38_9ROSI</name>
<evidence type="ECO:0000313" key="2">
    <source>
        <dbReference type="EMBL" id="KAH1114526.1"/>
    </source>
</evidence>
<evidence type="ECO:0000256" key="1">
    <source>
        <dbReference type="SAM" id="MobiDB-lite"/>
    </source>
</evidence>
<evidence type="ECO:0000313" key="3">
    <source>
        <dbReference type="Proteomes" id="UP000828251"/>
    </source>
</evidence>
<reference evidence="2 3" key="1">
    <citation type="journal article" date="2021" name="Plant Biotechnol. J.">
        <title>Multi-omics assisted identification of the key and species-specific regulatory components of drought-tolerant mechanisms in Gossypium stocksii.</title>
        <authorList>
            <person name="Yu D."/>
            <person name="Ke L."/>
            <person name="Zhang D."/>
            <person name="Wu Y."/>
            <person name="Sun Y."/>
            <person name="Mei J."/>
            <person name="Sun J."/>
            <person name="Sun Y."/>
        </authorList>
    </citation>
    <scope>NUCLEOTIDE SEQUENCE [LARGE SCALE GENOMIC DNA]</scope>
    <source>
        <strain evidence="3">cv. E1</strain>
        <tissue evidence="2">Leaf</tissue>
    </source>
</reference>
<feature type="region of interest" description="Disordered" evidence="1">
    <location>
        <begin position="1"/>
        <end position="28"/>
    </location>
</feature>
<organism evidence="2 3">
    <name type="scientific">Gossypium stocksii</name>
    <dbReference type="NCBI Taxonomy" id="47602"/>
    <lineage>
        <taxon>Eukaryota</taxon>
        <taxon>Viridiplantae</taxon>
        <taxon>Streptophyta</taxon>
        <taxon>Embryophyta</taxon>
        <taxon>Tracheophyta</taxon>
        <taxon>Spermatophyta</taxon>
        <taxon>Magnoliopsida</taxon>
        <taxon>eudicotyledons</taxon>
        <taxon>Gunneridae</taxon>
        <taxon>Pentapetalae</taxon>
        <taxon>rosids</taxon>
        <taxon>malvids</taxon>
        <taxon>Malvales</taxon>
        <taxon>Malvaceae</taxon>
        <taxon>Malvoideae</taxon>
        <taxon>Gossypium</taxon>
    </lineage>
</organism>
<sequence length="67" mass="7675">MHIESDKDEADVTQTATPVNTTTTLNSTARMTEQECVVHQLIDDLMKSDTDDEDEVPINQLKRKHYK</sequence>
<feature type="compositionally biased region" description="Low complexity" evidence="1">
    <location>
        <begin position="13"/>
        <end position="28"/>
    </location>
</feature>
<dbReference type="EMBL" id="JAIQCV010000003">
    <property type="protein sequence ID" value="KAH1114526.1"/>
    <property type="molecule type" value="Genomic_DNA"/>
</dbReference>
<accession>A0A9D4AG38</accession>
<dbReference type="Proteomes" id="UP000828251">
    <property type="component" value="Unassembled WGS sequence"/>
</dbReference>
<feature type="compositionally biased region" description="Acidic residues" evidence="1">
    <location>
        <begin position="1"/>
        <end position="11"/>
    </location>
</feature>
<feature type="region of interest" description="Disordered" evidence="1">
    <location>
        <begin position="47"/>
        <end position="67"/>
    </location>
</feature>
<protein>
    <submittedName>
        <fullName evidence="2">Uncharacterized protein</fullName>
    </submittedName>
</protein>
<proteinExistence type="predicted"/>
<dbReference type="AlphaFoldDB" id="A0A9D4AG38"/>